<dbReference type="CDD" id="cd00093">
    <property type="entry name" value="HTH_XRE"/>
    <property type="match status" value="1"/>
</dbReference>
<gene>
    <name evidence="2" type="ORF">EWH70_25390</name>
</gene>
<comment type="caution">
    <text evidence="2">The sequence shown here is derived from an EMBL/GenBank/DDBJ whole genome shotgun (WGS) entry which is preliminary data.</text>
</comment>
<dbReference type="GO" id="GO:0003677">
    <property type="term" value="F:DNA binding"/>
    <property type="evidence" value="ECO:0007669"/>
    <property type="project" value="InterPro"/>
</dbReference>
<protein>
    <submittedName>
        <fullName evidence="2">XRE family transcriptional regulator</fullName>
    </submittedName>
</protein>
<sequence length="405" mass="44578">MDEQARAVGRRVRYWRLRRGFDRKHFADLVGRSVSWLDKIESGERSLLRLPLLERVAEALGVDPPALLDEPAAQRATQCVDAAEVRAIRAALGTYPTLRISPDATVPGIAELSRRAMHLEHAWAASRFTVVAQHLPGLVTSAQLAVSELPAEHQLEAQRVLVTGYRLASSMLLKFGTNHIAWLAADRAMQTALTADDTWALARATRSVARAMTDSGQRPQAIETLLGMADRMRPDVARQSSHLLALHGMLFLAASIAAAQEGDQALALSMHEEATAAARRLEPGHDRHHTFFGQANVDIHRVASLVRLHEGGRALEYARRVDQTEVAALSAERRSNYLLDLTEANTITGDFKTAVRTLSEAERVAPEEVRCRPLAHGLLRRLRNNTRGGDARVVRTMAERAGVEA</sequence>
<keyword evidence="3" id="KW-1185">Reference proteome</keyword>
<proteinExistence type="predicted"/>
<evidence type="ECO:0000313" key="2">
    <source>
        <dbReference type="EMBL" id="RZQ61311.1"/>
    </source>
</evidence>
<reference evidence="2 3" key="1">
    <citation type="submission" date="2019-02" db="EMBL/GenBank/DDBJ databases">
        <title>Draft genome sequence of Amycolatopsis sp. 8-3EHSu isolated from roots of Suaeda maritima.</title>
        <authorList>
            <person name="Duangmal K."/>
            <person name="Chantavorakit T."/>
        </authorList>
    </citation>
    <scope>NUCLEOTIDE SEQUENCE [LARGE SCALE GENOMIC DNA]</scope>
    <source>
        <strain evidence="2 3">8-3EHSu</strain>
    </source>
</reference>
<organism evidence="2 3">
    <name type="scientific">Amycolatopsis suaedae</name>
    <dbReference type="NCBI Taxonomy" id="2510978"/>
    <lineage>
        <taxon>Bacteria</taxon>
        <taxon>Bacillati</taxon>
        <taxon>Actinomycetota</taxon>
        <taxon>Actinomycetes</taxon>
        <taxon>Pseudonocardiales</taxon>
        <taxon>Pseudonocardiaceae</taxon>
        <taxon>Amycolatopsis</taxon>
    </lineage>
</organism>
<evidence type="ECO:0000259" key="1">
    <source>
        <dbReference type="PROSITE" id="PS50943"/>
    </source>
</evidence>
<dbReference type="Proteomes" id="UP000292003">
    <property type="component" value="Unassembled WGS sequence"/>
</dbReference>
<dbReference type="Gene3D" id="1.10.260.40">
    <property type="entry name" value="lambda repressor-like DNA-binding domains"/>
    <property type="match status" value="1"/>
</dbReference>
<evidence type="ECO:0000313" key="3">
    <source>
        <dbReference type="Proteomes" id="UP000292003"/>
    </source>
</evidence>
<dbReference type="OrthoDB" id="3504495at2"/>
<dbReference type="EMBL" id="SFCC01000013">
    <property type="protein sequence ID" value="RZQ61311.1"/>
    <property type="molecule type" value="Genomic_DNA"/>
</dbReference>
<dbReference type="InterPro" id="IPR010982">
    <property type="entry name" value="Lambda_DNA-bd_dom_sf"/>
</dbReference>
<dbReference type="SUPFAM" id="SSF47413">
    <property type="entry name" value="lambda repressor-like DNA-binding domains"/>
    <property type="match status" value="1"/>
</dbReference>
<dbReference type="Pfam" id="PF13560">
    <property type="entry name" value="HTH_31"/>
    <property type="match status" value="1"/>
</dbReference>
<dbReference type="PROSITE" id="PS50943">
    <property type="entry name" value="HTH_CROC1"/>
    <property type="match status" value="1"/>
</dbReference>
<dbReference type="SMART" id="SM00530">
    <property type="entry name" value="HTH_XRE"/>
    <property type="match status" value="1"/>
</dbReference>
<name>A0A4Q7J1N3_9PSEU</name>
<feature type="domain" description="HTH cro/C1-type" evidence="1">
    <location>
        <begin position="12"/>
        <end position="67"/>
    </location>
</feature>
<accession>A0A4Q7J1N3</accession>
<dbReference type="InterPro" id="IPR001387">
    <property type="entry name" value="Cro/C1-type_HTH"/>
</dbReference>
<dbReference type="AlphaFoldDB" id="A0A4Q7J1N3"/>